<proteinExistence type="predicted"/>
<dbReference type="AlphaFoldDB" id="A0A0E3CEX8"/>
<organism evidence="5 6">
    <name type="scientific">Comamonas thiooxydans</name>
    <dbReference type="NCBI Taxonomy" id="363952"/>
    <lineage>
        <taxon>Bacteria</taxon>
        <taxon>Pseudomonadati</taxon>
        <taxon>Pseudomonadota</taxon>
        <taxon>Betaproteobacteria</taxon>
        <taxon>Burkholderiales</taxon>
        <taxon>Comamonadaceae</taxon>
        <taxon>Comamonas</taxon>
    </lineage>
</organism>
<accession>A0A0E3CEX8</accession>
<feature type="active site" description="Proton donor" evidence="1">
    <location>
        <position position="57"/>
    </location>
</feature>
<sequence length="284" mass="31350">MEIDHMHSAISFLQGHANLGMGSWHLGQGRRSRDEEKAALLTGLQLGLSVIDTAEMYGDGLSEELIGDVLRDWPPSRPRPFLVSKVLPMHASRKGVVRAFEASAHKLGVDCIDLYLLHWRGNMPLAETVAAFEDLKTQGKIRHWGVSNFDTDDMQELWQVPGGRNCVVNQVLYNVFSRGIEYDLLPWCQKNGVTVMAYCPLGHGELIEHSLLAEIGDRHGVSASVVALAWALRSGKVLAIPESGSEDHIRDNARALQLKLGPEELALIDAASPPPRFKQPLDIL</sequence>
<dbReference type="PIRSF" id="PIRSF000097">
    <property type="entry name" value="AKR"/>
    <property type="match status" value="1"/>
</dbReference>
<dbReference type="InterPro" id="IPR036812">
    <property type="entry name" value="NAD(P)_OxRdtase_dom_sf"/>
</dbReference>
<keyword evidence="6" id="KW-1185">Reference proteome</keyword>
<evidence type="ECO:0000256" key="2">
    <source>
        <dbReference type="PIRSR" id="PIRSR000097-2"/>
    </source>
</evidence>
<comment type="caution">
    <text evidence="5">The sequence shown here is derived from an EMBL/GenBank/DDBJ whole genome shotgun (WGS) entry which is preliminary data.</text>
</comment>
<name>A0A0E3CEX8_9BURK</name>
<dbReference type="SUPFAM" id="SSF51430">
    <property type="entry name" value="NAD(P)-linked oxidoreductase"/>
    <property type="match status" value="1"/>
</dbReference>
<dbReference type="RefSeq" id="WP_207383295.1">
    <property type="nucleotide sequence ID" value="NZ_AWTM01000070.1"/>
</dbReference>
<dbReference type="PANTHER" id="PTHR43638">
    <property type="entry name" value="OXIDOREDUCTASE, ALDO/KETO REDUCTASE FAMILY PROTEIN"/>
    <property type="match status" value="1"/>
</dbReference>
<dbReference type="PANTHER" id="PTHR43638:SF3">
    <property type="entry name" value="ALDEHYDE REDUCTASE"/>
    <property type="match status" value="1"/>
</dbReference>
<reference evidence="5 6" key="1">
    <citation type="submission" date="2013-09" db="EMBL/GenBank/DDBJ databases">
        <title>High correlation between genotypes and phenotypes of environmental bacteria Comamonas testosteroni strains.</title>
        <authorList>
            <person name="Liu L."/>
            <person name="Zhu W."/>
            <person name="Xia X."/>
            <person name="Xu B."/>
            <person name="Luo M."/>
            <person name="Wang G."/>
        </authorList>
    </citation>
    <scope>NUCLEOTIDE SEQUENCE [LARGE SCALE GENOMIC DNA]</scope>
    <source>
        <strain evidence="5 6">DF2</strain>
    </source>
</reference>
<evidence type="ECO:0000256" key="1">
    <source>
        <dbReference type="PIRSR" id="PIRSR000097-1"/>
    </source>
</evidence>
<evidence type="ECO:0000313" key="5">
    <source>
        <dbReference type="EMBL" id="KGH08781.1"/>
    </source>
</evidence>
<feature type="domain" description="NADP-dependent oxidoreductase" evidence="4">
    <location>
        <begin position="19"/>
        <end position="271"/>
    </location>
</feature>
<dbReference type="PRINTS" id="PR00069">
    <property type="entry name" value="ALDKETRDTASE"/>
</dbReference>
<gene>
    <name evidence="5" type="ORF">P608_17900</name>
</gene>
<protein>
    <submittedName>
        <fullName evidence="5">Aldo/keto reductase</fullName>
    </submittedName>
</protein>
<dbReference type="Proteomes" id="UP000029549">
    <property type="component" value="Unassembled WGS sequence"/>
</dbReference>
<feature type="binding site" evidence="2">
    <location>
        <position position="118"/>
    </location>
    <ligand>
        <name>substrate</name>
    </ligand>
</feature>
<dbReference type="InterPro" id="IPR020471">
    <property type="entry name" value="AKR"/>
</dbReference>
<dbReference type="Gene3D" id="3.20.20.100">
    <property type="entry name" value="NADP-dependent oxidoreductase domain"/>
    <property type="match status" value="1"/>
</dbReference>
<dbReference type="Pfam" id="PF00248">
    <property type="entry name" value="Aldo_ket_red"/>
    <property type="match status" value="1"/>
</dbReference>
<feature type="site" description="Lowers pKa of active site Tyr" evidence="3">
    <location>
        <position position="85"/>
    </location>
</feature>
<dbReference type="CDD" id="cd19138">
    <property type="entry name" value="AKR_YeaE"/>
    <property type="match status" value="1"/>
</dbReference>
<dbReference type="InterPro" id="IPR023210">
    <property type="entry name" value="NADP_OxRdtase_dom"/>
</dbReference>
<evidence type="ECO:0000256" key="3">
    <source>
        <dbReference type="PIRSR" id="PIRSR000097-3"/>
    </source>
</evidence>
<dbReference type="EMBL" id="AWTP01000122">
    <property type="protein sequence ID" value="KGH08781.1"/>
    <property type="molecule type" value="Genomic_DNA"/>
</dbReference>
<evidence type="ECO:0000259" key="4">
    <source>
        <dbReference type="Pfam" id="PF00248"/>
    </source>
</evidence>
<dbReference type="GO" id="GO:0016491">
    <property type="term" value="F:oxidoreductase activity"/>
    <property type="evidence" value="ECO:0007669"/>
    <property type="project" value="InterPro"/>
</dbReference>
<evidence type="ECO:0000313" key="6">
    <source>
        <dbReference type="Proteomes" id="UP000029549"/>
    </source>
</evidence>